<dbReference type="SUPFAM" id="SSF48452">
    <property type="entry name" value="TPR-like"/>
    <property type="match status" value="1"/>
</dbReference>
<organism evidence="3 4">
    <name type="scientific">Nibribacter ruber</name>
    <dbReference type="NCBI Taxonomy" id="2698458"/>
    <lineage>
        <taxon>Bacteria</taxon>
        <taxon>Pseudomonadati</taxon>
        <taxon>Bacteroidota</taxon>
        <taxon>Cytophagia</taxon>
        <taxon>Cytophagales</taxon>
        <taxon>Hymenobacteraceae</taxon>
        <taxon>Nibribacter</taxon>
    </lineage>
</organism>
<evidence type="ECO:0000313" key="4">
    <source>
        <dbReference type="Proteomes" id="UP000464214"/>
    </source>
</evidence>
<dbReference type="Gene3D" id="1.25.40.10">
    <property type="entry name" value="Tetratricopeptide repeat domain"/>
    <property type="match status" value="2"/>
</dbReference>
<name>A0A6P1NY27_9BACT</name>
<protein>
    <recommendedName>
        <fullName evidence="5">Tetratricopeptide repeat protein</fullName>
    </recommendedName>
</protein>
<dbReference type="EMBL" id="CP047897">
    <property type="protein sequence ID" value="QHL87930.1"/>
    <property type="molecule type" value="Genomic_DNA"/>
</dbReference>
<dbReference type="Proteomes" id="UP000464214">
    <property type="component" value="Chromosome"/>
</dbReference>
<dbReference type="KEGG" id="nib:GU926_11005"/>
<evidence type="ECO:0008006" key="5">
    <source>
        <dbReference type="Google" id="ProtNLM"/>
    </source>
</evidence>
<reference evidence="3 4" key="1">
    <citation type="submission" date="2020-01" db="EMBL/GenBank/DDBJ databases">
        <authorList>
            <person name="Kim M."/>
        </authorList>
    </citation>
    <scope>NUCLEOTIDE SEQUENCE [LARGE SCALE GENOMIC DNA]</scope>
    <source>
        <strain evidence="3 4">BT10</strain>
    </source>
</reference>
<feature type="region of interest" description="Disordered" evidence="1">
    <location>
        <begin position="129"/>
        <end position="158"/>
    </location>
</feature>
<dbReference type="RefSeq" id="WP_160691805.1">
    <property type="nucleotide sequence ID" value="NZ_CP047897.1"/>
</dbReference>
<feature type="chain" id="PRO_5026812950" description="Tetratricopeptide repeat protein" evidence="2">
    <location>
        <begin position="24"/>
        <end position="389"/>
    </location>
</feature>
<sequence length="389" mass="42576">MAKTLQAAVVAFFMLCSLFPVYAQGPLDELDVYVEKLKSSKATGGSETAFMSIGSDFLYAQEYFEAKNYSSAAYSFMAIVRRQKDHPFANYQLAIALIRQNEPEKAKQAQEYLQQAFSLLPTLKERYSKDVPGASSASTTSSETKEPSNSKEPATRKPAQGLAAYIASLKHSYATGGRETQMLSPGQEAHSGIQYFEAGEFGSAETSFSLSLARDAQNPYVNYLKAVSLEAQGKGASAQPFYQKALQGDASLKNQYAQDVAAAKASWAKLQASKEVKVTPPAKLVYGGTLTYGKYTCHQSIWNGPNASPAYRFDYKGYFELKKDGTYRWLDDGGTGRYAYNAKTGAITWLSGPMKGQSPQSSKFQKGTTVAQITLAFSKNYSWECGCKK</sequence>
<keyword evidence="2" id="KW-0732">Signal</keyword>
<feature type="compositionally biased region" description="Basic and acidic residues" evidence="1">
    <location>
        <begin position="143"/>
        <end position="155"/>
    </location>
</feature>
<keyword evidence="4" id="KW-1185">Reference proteome</keyword>
<dbReference type="AlphaFoldDB" id="A0A6P1NY27"/>
<evidence type="ECO:0000313" key="3">
    <source>
        <dbReference type="EMBL" id="QHL87930.1"/>
    </source>
</evidence>
<accession>A0A6P1NY27</accession>
<evidence type="ECO:0000256" key="2">
    <source>
        <dbReference type="SAM" id="SignalP"/>
    </source>
</evidence>
<dbReference type="InterPro" id="IPR011990">
    <property type="entry name" value="TPR-like_helical_dom_sf"/>
</dbReference>
<gene>
    <name evidence="3" type="ORF">GU926_11005</name>
</gene>
<evidence type="ECO:0000256" key="1">
    <source>
        <dbReference type="SAM" id="MobiDB-lite"/>
    </source>
</evidence>
<proteinExistence type="predicted"/>
<feature type="signal peptide" evidence="2">
    <location>
        <begin position="1"/>
        <end position="23"/>
    </location>
</feature>